<dbReference type="Pfam" id="PF02469">
    <property type="entry name" value="Fasciclin"/>
    <property type="match status" value="2"/>
</dbReference>
<feature type="chain" id="PRO_5036453401" description="FAS1 domain-containing protein" evidence="6">
    <location>
        <begin position="25"/>
        <end position="445"/>
    </location>
</feature>
<name>A0A8X7YIJ0_POPTO</name>
<dbReference type="InterPro" id="IPR045003">
    <property type="entry name" value="FLA_A"/>
</dbReference>
<dbReference type="SMART" id="SM00554">
    <property type="entry name" value="FAS1"/>
    <property type="match status" value="2"/>
</dbReference>
<keyword evidence="3" id="KW-0325">Glycoprotein</keyword>
<dbReference type="PROSITE" id="PS50213">
    <property type="entry name" value="FAS1"/>
    <property type="match status" value="2"/>
</dbReference>
<dbReference type="OrthoDB" id="286301at2759"/>
<evidence type="ECO:0000256" key="4">
    <source>
        <dbReference type="ARBA" id="ARBA00022729"/>
    </source>
</evidence>
<accession>A0A8X7YIJ0</accession>
<dbReference type="PANTHER" id="PTHR32077:SF59">
    <property type="entry name" value="FASCICLIN-LIKE ARABINOGALACTAN PROTEIN 12"/>
    <property type="match status" value="1"/>
</dbReference>
<evidence type="ECO:0000313" key="9">
    <source>
        <dbReference type="Proteomes" id="UP000886885"/>
    </source>
</evidence>
<sequence length="445" mass="47957">MKQQHSLSSFSFFLLLLHCANTFAQSPAAAPAQAPAAVVAQPPAATPTQAAQPHGITNVTKILEKAGHFTIFIRLLRSTQEESHLFSALNDSSSGVTIFAPTDSAFSELKSGTLNTLSDGDKSELVKFHVVPTFLSTSQFQTGVAKACKLLPSFFADINLPKVLRVISSGDGSSDPILGGCRLSGVNMGQTIMITEERKLAGNLKRRKSDCKIGGGMKEGEAGHFTIFIRLLRSTQEENHLFSALNDSSSGVTIFAPTDGAFSELKSGTLNTLSDGDKSELVKFHVVPTFLSTSQFQTVSNPLGTWAGTDRGMSANKGEHGANYHEIRGDKACIREGREKEKRGCRTMVKADISLQVFEVVGIKMLFSLIYGAFSELKSGTLNTLSDGDKSELVKFHVVPTFLSTSQFQTVSNPLGTWAGTDYLLKVVRNEECKVLFFKVSGAKA</sequence>
<dbReference type="GO" id="GO:0098552">
    <property type="term" value="C:side of membrane"/>
    <property type="evidence" value="ECO:0007669"/>
    <property type="project" value="UniProtKB-KW"/>
</dbReference>
<keyword evidence="4 6" id="KW-0732">Signal</keyword>
<evidence type="ECO:0000256" key="1">
    <source>
        <dbReference type="ARBA" id="ARBA00004609"/>
    </source>
</evidence>
<keyword evidence="9" id="KW-1185">Reference proteome</keyword>
<evidence type="ECO:0000256" key="3">
    <source>
        <dbReference type="ARBA" id="ARBA00022622"/>
    </source>
</evidence>
<dbReference type="InterPro" id="IPR000782">
    <property type="entry name" value="FAS1_domain"/>
</dbReference>
<keyword evidence="5" id="KW-0472">Membrane</keyword>
<feature type="signal peptide" evidence="6">
    <location>
        <begin position="1"/>
        <end position="24"/>
    </location>
</feature>
<evidence type="ECO:0000259" key="7">
    <source>
        <dbReference type="PROSITE" id="PS50213"/>
    </source>
</evidence>
<comment type="subcellular location">
    <subcellularLocation>
        <location evidence="1">Cell membrane</location>
        <topology evidence="1">Lipid-anchor</topology>
        <topology evidence="1">GPI-anchor</topology>
    </subcellularLocation>
</comment>
<comment type="caution">
    <text evidence="8">The sequence shown here is derived from an EMBL/GenBank/DDBJ whole genome shotgun (WGS) entry which is preliminary data.</text>
</comment>
<dbReference type="Proteomes" id="UP000886885">
    <property type="component" value="Chromosome 13D"/>
</dbReference>
<dbReference type="AlphaFoldDB" id="A0A8X7YIJ0"/>
<evidence type="ECO:0000313" key="8">
    <source>
        <dbReference type="EMBL" id="KAG6751361.1"/>
    </source>
</evidence>
<keyword evidence="3" id="KW-0336">GPI-anchor</keyword>
<evidence type="ECO:0000256" key="5">
    <source>
        <dbReference type="ARBA" id="ARBA00023136"/>
    </source>
</evidence>
<dbReference type="GO" id="GO:0005886">
    <property type="term" value="C:plasma membrane"/>
    <property type="evidence" value="ECO:0007669"/>
    <property type="project" value="UniProtKB-SubCell"/>
</dbReference>
<dbReference type="PANTHER" id="PTHR32077">
    <property type="entry name" value="FASCICLIN-LIKE ARABINOGALACTAN PROTEIN"/>
    <property type="match status" value="1"/>
</dbReference>
<evidence type="ECO:0000256" key="6">
    <source>
        <dbReference type="SAM" id="SignalP"/>
    </source>
</evidence>
<feature type="domain" description="FAS1" evidence="7">
    <location>
        <begin position="212"/>
        <end position="353"/>
    </location>
</feature>
<keyword evidence="2" id="KW-1003">Cell membrane</keyword>
<keyword evidence="3" id="KW-0449">Lipoprotein</keyword>
<organism evidence="8 9">
    <name type="scientific">Populus tomentosa</name>
    <name type="common">Chinese white poplar</name>
    <dbReference type="NCBI Taxonomy" id="118781"/>
    <lineage>
        <taxon>Eukaryota</taxon>
        <taxon>Viridiplantae</taxon>
        <taxon>Streptophyta</taxon>
        <taxon>Embryophyta</taxon>
        <taxon>Tracheophyta</taxon>
        <taxon>Spermatophyta</taxon>
        <taxon>Magnoliopsida</taxon>
        <taxon>eudicotyledons</taxon>
        <taxon>Gunneridae</taxon>
        <taxon>Pentapetalae</taxon>
        <taxon>rosids</taxon>
        <taxon>fabids</taxon>
        <taxon>Malpighiales</taxon>
        <taxon>Salicaceae</taxon>
        <taxon>Saliceae</taxon>
        <taxon>Populus</taxon>
    </lineage>
</organism>
<feature type="domain" description="FAS1" evidence="7">
    <location>
        <begin position="56"/>
        <end position="132"/>
    </location>
</feature>
<gene>
    <name evidence="8" type="ORF">POTOM_045895</name>
</gene>
<dbReference type="GO" id="GO:0009834">
    <property type="term" value="P:plant-type secondary cell wall biogenesis"/>
    <property type="evidence" value="ECO:0007669"/>
    <property type="project" value="TreeGrafter"/>
</dbReference>
<protein>
    <recommendedName>
        <fullName evidence="7">FAS1 domain-containing protein</fullName>
    </recommendedName>
</protein>
<proteinExistence type="predicted"/>
<dbReference type="EMBL" id="JAAWWB010000026">
    <property type="protein sequence ID" value="KAG6751361.1"/>
    <property type="molecule type" value="Genomic_DNA"/>
</dbReference>
<evidence type="ECO:0000256" key="2">
    <source>
        <dbReference type="ARBA" id="ARBA00022475"/>
    </source>
</evidence>
<reference evidence="8" key="1">
    <citation type="journal article" date="2020" name="bioRxiv">
        <title>Hybrid origin of Populus tomentosa Carr. identified through genome sequencing and phylogenomic analysis.</title>
        <authorList>
            <person name="An X."/>
            <person name="Gao K."/>
            <person name="Chen Z."/>
            <person name="Li J."/>
            <person name="Yang X."/>
            <person name="Yang X."/>
            <person name="Zhou J."/>
            <person name="Guo T."/>
            <person name="Zhao T."/>
            <person name="Huang S."/>
            <person name="Miao D."/>
            <person name="Khan W.U."/>
            <person name="Rao P."/>
            <person name="Ye M."/>
            <person name="Lei B."/>
            <person name="Liao W."/>
            <person name="Wang J."/>
            <person name="Ji L."/>
            <person name="Li Y."/>
            <person name="Guo B."/>
            <person name="Mustafa N.S."/>
            <person name="Li S."/>
            <person name="Yun Q."/>
            <person name="Keller S.R."/>
            <person name="Mao J."/>
            <person name="Zhang R."/>
            <person name="Strauss S.H."/>
        </authorList>
    </citation>
    <scope>NUCLEOTIDE SEQUENCE</scope>
    <source>
        <strain evidence="8">GM15</strain>
        <tissue evidence="8">Leaf</tissue>
    </source>
</reference>